<dbReference type="InterPro" id="IPR024572">
    <property type="entry name" value="RcnB"/>
</dbReference>
<feature type="compositionally biased region" description="Polar residues" evidence="1">
    <location>
        <begin position="160"/>
        <end position="174"/>
    </location>
</feature>
<name>A0A419R1R9_9SPHN</name>
<feature type="signal peptide" evidence="2">
    <location>
        <begin position="1"/>
        <end position="30"/>
    </location>
</feature>
<dbReference type="Gene3D" id="3.10.450.160">
    <property type="entry name" value="inner membrane protein cigr"/>
    <property type="match status" value="1"/>
</dbReference>
<reference evidence="3 4" key="1">
    <citation type="submission" date="2018-09" db="EMBL/GenBank/DDBJ databases">
        <title>Altererythrobacter sp.Ery1 and Ery12, the genome sequencing of novel strains in genus Alterythrobacter.</title>
        <authorList>
            <person name="Cheng H."/>
            <person name="Wu Y.-H."/>
            <person name="Fang C."/>
            <person name="Xu X.-W."/>
        </authorList>
    </citation>
    <scope>NUCLEOTIDE SEQUENCE [LARGE SCALE GENOMIC DNA]</scope>
    <source>
        <strain evidence="3 4">Ery12</strain>
    </source>
</reference>
<proteinExistence type="predicted"/>
<protein>
    <recommendedName>
        <fullName evidence="5">Nickel/cobalt transporter regulator</fullName>
    </recommendedName>
</protein>
<dbReference type="EMBL" id="RAHJ01000018">
    <property type="protein sequence ID" value="RJX67907.1"/>
    <property type="molecule type" value="Genomic_DNA"/>
</dbReference>
<keyword evidence="2" id="KW-0732">Signal</keyword>
<dbReference type="OrthoDB" id="7205329at2"/>
<feature type="region of interest" description="Disordered" evidence="1">
    <location>
        <begin position="28"/>
        <end position="174"/>
    </location>
</feature>
<feature type="chain" id="PRO_5019347479" description="Nickel/cobalt transporter regulator" evidence="2">
    <location>
        <begin position="31"/>
        <end position="293"/>
    </location>
</feature>
<keyword evidence="4" id="KW-1185">Reference proteome</keyword>
<feature type="compositionally biased region" description="Polar residues" evidence="1">
    <location>
        <begin position="81"/>
        <end position="92"/>
    </location>
</feature>
<evidence type="ECO:0000256" key="2">
    <source>
        <dbReference type="SAM" id="SignalP"/>
    </source>
</evidence>
<feature type="compositionally biased region" description="Basic and acidic residues" evidence="1">
    <location>
        <begin position="93"/>
        <end position="103"/>
    </location>
</feature>
<evidence type="ECO:0008006" key="5">
    <source>
        <dbReference type="Google" id="ProtNLM"/>
    </source>
</evidence>
<dbReference type="Pfam" id="PF11776">
    <property type="entry name" value="RcnB"/>
    <property type="match status" value="1"/>
</dbReference>
<evidence type="ECO:0000313" key="4">
    <source>
        <dbReference type="Proteomes" id="UP000284322"/>
    </source>
</evidence>
<feature type="compositionally biased region" description="Basic and acidic residues" evidence="1">
    <location>
        <begin position="33"/>
        <end position="55"/>
    </location>
</feature>
<accession>A0A419R1R9</accession>
<organism evidence="3 4">
    <name type="scientific">Tsuneonella suprasediminis</name>
    <dbReference type="NCBI Taxonomy" id="2306996"/>
    <lineage>
        <taxon>Bacteria</taxon>
        <taxon>Pseudomonadati</taxon>
        <taxon>Pseudomonadota</taxon>
        <taxon>Alphaproteobacteria</taxon>
        <taxon>Sphingomonadales</taxon>
        <taxon>Erythrobacteraceae</taxon>
        <taxon>Tsuneonella</taxon>
    </lineage>
</organism>
<comment type="caution">
    <text evidence="3">The sequence shown here is derived from an EMBL/GenBank/DDBJ whole genome shotgun (WGS) entry which is preliminary data.</text>
</comment>
<gene>
    <name evidence="3" type="ORF">D6858_08115</name>
</gene>
<sequence length="293" mass="34921">MTLKALLHTGAAAAIAAAMAFAALPTAANAAERGPRWGREDAPRMERQSRQERPQRTVRAPVQTQTAPPQRRAEQRAPVVQQRSGGNWNGNDRGTRTWNRSDSRPANTRTDAQRAGVPAWDRSGRNRSYTDNDRNRAYSGRDSDRRNNWRDNRRTDSRSQGTYNRDSRHWNGNRQTWNRDPNRWDHRRDNRRWSRDWRSNTHYDWHRYRSHNRNVFRIGRYYAPYNGYRYSRVGIGFYLNNLFFGGRYWINDPSFYRLPPAYGPYRWVRYYDDVLLVDTYSGEVVDVIYNFFW</sequence>
<evidence type="ECO:0000256" key="1">
    <source>
        <dbReference type="SAM" id="MobiDB-lite"/>
    </source>
</evidence>
<evidence type="ECO:0000313" key="3">
    <source>
        <dbReference type="EMBL" id="RJX67907.1"/>
    </source>
</evidence>
<feature type="compositionally biased region" description="Basic and acidic residues" evidence="1">
    <location>
        <begin position="122"/>
        <end position="157"/>
    </location>
</feature>
<dbReference type="RefSeq" id="WP_120108877.1">
    <property type="nucleotide sequence ID" value="NZ_RAHJ01000018.1"/>
</dbReference>
<dbReference type="Proteomes" id="UP000284322">
    <property type="component" value="Unassembled WGS sequence"/>
</dbReference>
<dbReference type="AlphaFoldDB" id="A0A419R1R9"/>